<proteinExistence type="predicted"/>
<protein>
    <submittedName>
        <fullName evidence="1">Uncharacterized protein</fullName>
    </submittedName>
</protein>
<reference evidence="1" key="1">
    <citation type="submission" date="2022-05" db="EMBL/GenBank/DDBJ databases">
        <title>Comparative Genomics of Spacecraft Associated Microbes.</title>
        <authorList>
            <person name="Tran M.T."/>
            <person name="Wright A."/>
            <person name="Seuylemezian A."/>
            <person name="Eisen J."/>
            <person name="Coil D."/>
        </authorList>
    </citation>
    <scope>NUCLEOTIDE SEQUENCE</scope>
    <source>
        <strain evidence="1">FAIRING 10M-2.2</strain>
    </source>
</reference>
<dbReference type="EMBL" id="JAMBOP010000021">
    <property type="protein sequence ID" value="MCM3737279.1"/>
    <property type="molecule type" value="Genomic_DNA"/>
</dbReference>
<comment type="caution">
    <text evidence="1">The sequence shown here is derived from an EMBL/GenBank/DDBJ whole genome shotgun (WGS) entry which is preliminary data.</text>
</comment>
<organism evidence="1 2">
    <name type="scientific">Bacillus cytotoxicus</name>
    <dbReference type="NCBI Taxonomy" id="580165"/>
    <lineage>
        <taxon>Bacteria</taxon>
        <taxon>Bacillati</taxon>
        <taxon>Bacillota</taxon>
        <taxon>Bacilli</taxon>
        <taxon>Bacillales</taxon>
        <taxon>Bacillaceae</taxon>
        <taxon>Bacillus</taxon>
        <taxon>Bacillus cereus group</taxon>
    </lineage>
</organism>
<evidence type="ECO:0000313" key="1">
    <source>
        <dbReference type="EMBL" id="MCM3737279.1"/>
    </source>
</evidence>
<accession>A0ACC6A8P3</accession>
<evidence type="ECO:0000313" key="2">
    <source>
        <dbReference type="Proteomes" id="UP001202289"/>
    </source>
</evidence>
<keyword evidence="2" id="KW-1185">Reference proteome</keyword>
<gene>
    <name evidence="1" type="ORF">M3215_16100</name>
</gene>
<dbReference type="Proteomes" id="UP001202289">
    <property type="component" value="Unassembled WGS sequence"/>
</dbReference>
<sequence length="471" mass="54323">MEGVDQSLISILEADASHISLRNAMKDLNKLAGVISELGQGEYFNDPVKTHQFLLLLNILNEEALGLTSSIEDVRTLKFRYRNMYGHDPDIGLEHFMNVLDKYGWISKGKNKITMMDVGKRMIDVLIRLANDSLAYYMQDDVTRSLYQANRDADLSEAYDDKGVSGGNKLASMIKNVEEAVDKLRERELEYLADRYALPQVQIIHSLINELNARFEERFQKFQTFEESLVIEPLIKRGTSVIFEGSQVSLGTIKKILHFTHIQESPIGVEIRHDLLRRFIENSFTKQDIEQPDAHEVLSFMEQDRRQGERLDGLWMPVKFASPISYAAISGATEYLEDYQPYTDDIEEMPEEAYEDVEELSEEELSKLLEEQQWTMTKEQIHTERLESFLLETEEADMEEIVLEAGSDQWGDAVNALIALSALTANHKAEILDNQQVNERNVQKEWEWVSEDDKRKRVRSRKGNQSTNKVE</sequence>
<name>A0ACC6A8P3_9BACI</name>